<evidence type="ECO:0000256" key="6">
    <source>
        <dbReference type="ARBA" id="ARBA00047939"/>
    </source>
</evidence>
<dbReference type="GO" id="GO:0051302">
    <property type="term" value="P:regulation of cell division"/>
    <property type="evidence" value="ECO:0007669"/>
    <property type="project" value="TreeGrafter"/>
</dbReference>
<name>D3VHW2_XENNA</name>
<keyword evidence="2" id="KW-0548">Nucleotidyltransferase</keyword>
<feature type="domain" description="Fido" evidence="8">
    <location>
        <begin position="51"/>
        <end position="199"/>
    </location>
</feature>
<dbReference type="SUPFAM" id="SSF140931">
    <property type="entry name" value="Fic-like"/>
    <property type="match status" value="1"/>
</dbReference>
<gene>
    <name evidence="9" type="ordered locus">XNC1_0374</name>
</gene>
<comment type="catalytic activity">
    <reaction evidence="7">
        <text>L-tyrosyl-[protein] + ATP = O-(5'-adenylyl)-L-tyrosyl-[protein] + diphosphate</text>
        <dbReference type="Rhea" id="RHEA:54288"/>
        <dbReference type="Rhea" id="RHEA-COMP:10136"/>
        <dbReference type="Rhea" id="RHEA-COMP:13846"/>
        <dbReference type="ChEBI" id="CHEBI:30616"/>
        <dbReference type="ChEBI" id="CHEBI:33019"/>
        <dbReference type="ChEBI" id="CHEBI:46858"/>
        <dbReference type="ChEBI" id="CHEBI:83624"/>
        <dbReference type="EC" id="2.7.7.108"/>
    </reaction>
</comment>
<keyword evidence="4" id="KW-0067">ATP-binding</keyword>
<organism evidence="9 10">
    <name type="scientific">Xenorhabdus nematophila (strain ATCC 19061 / DSM 3370 / CCUG 14189 / LMG 1036 / NCIMB 9965 / AN6)</name>
    <dbReference type="NCBI Taxonomy" id="406817"/>
    <lineage>
        <taxon>Bacteria</taxon>
        <taxon>Pseudomonadati</taxon>
        <taxon>Pseudomonadota</taxon>
        <taxon>Gammaproteobacteria</taxon>
        <taxon>Enterobacterales</taxon>
        <taxon>Morganellaceae</taxon>
        <taxon>Xenorhabdus</taxon>
    </lineage>
</organism>
<keyword evidence="3" id="KW-0547">Nucleotide-binding</keyword>
<dbReference type="GeneID" id="24904345"/>
<dbReference type="AlphaFoldDB" id="D3VHW2"/>
<protein>
    <recommendedName>
        <fullName evidence="5">protein adenylyltransferase</fullName>
        <ecNumber evidence="5">2.7.7.108</ecNumber>
    </recommendedName>
</protein>
<evidence type="ECO:0000256" key="5">
    <source>
        <dbReference type="ARBA" id="ARBA00034531"/>
    </source>
</evidence>
<keyword evidence="10" id="KW-1185">Reference proteome</keyword>
<dbReference type="HOGENOM" id="CLU_080158_0_2_6"/>
<proteinExistence type="predicted"/>
<dbReference type="Gene3D" id="1.10.3290.10">
    <property type="entry name" value="Fido-like domain"/>
    <property type="match status" value="1"/>
</dbReference>
<dbReference type="Proteomes" id="UP000008075">
    <property type="component" value="Chromosome"/>
</dbReference>
<dbReference type="STRING" id="406817.XNC1_0374"/>
<dbReference type="InterPro" id="IPR003812">
    <property type="entry name" value="Fido"/>
</dbReference>
<sequence>MKYDGTDKYCYDAHPDVLINKFGIADEELLDHRIIKEQMRVIDNIKIHSPYSLNTLCDIHRKMFSCAFNWAGKLRDIDISKGNTRFCHNIYLDKEGEKIFVNVNKLHKDLLVMPDNKKKTDNPDLVKKMDELGKIICDLNFLHPFREGNGRTLRLFVELFLFNLGIIISWPELPTCWMKASIDDQGESMKGLFLLKSSK</sequence>
<evidence type="ECO:0000256" key="7">
    <source>
        <dbReference type="ARBA" id="ARBA00048696"/>
    </source>
</evidence>
<evidence type="ECO:0000256" key="2">
    <source>
        <dbReference type="ARBA" id="ARBA00022695"/>
    </source>
</evidence>
<evidence type="ECO:0000256" key="4">
    <source>
        <dbReference type="ARBA" id="ARBA00022840"/>
    </source>
</evidence>
<dbReference type="PANTHER" id="PTHR39560:SF1">
    <property type="entry name" value="PROTEIN ADENYLYLTRANSFERASE FIC-RELATED"/>
    <property type="match status" value="1"/>
</dbReference>
<dbReference type="PROSITE" id="PS51459">
    <property type="entry name" value="FIDO"/>
    <property type="match status" value="1"/>
</dbReference>
<dbReference type="GO" id="GO:0005524">
    <property type="term" value="F:ATP binding"/>
    <property type="evidence" value="ECO:0007669"/>
    <property type="project" value="UniProtKB-KW"/>
</dbReference>
<evidence type="ECO:0000259" key="8">
    <source>
        <dbReference type="PROSITE" id="PS51459"/>
    </source>
</evidence>
<dbReference type="Pfam" id="PF02661">
    <property type="entry name" value="Fic"/>
    <property type="match status" value="1"/>
</dbReference>
<dbReference type="GO" id="GO:0070733">
    <property type="term" value="F:AMPylase activity"/>
    <property type="evidence" value="ECO:0007669"/>
    <property type="project" value="UniProtKB-EC"/>
</dbReference>
<dbReference type="EMBL" id="FN667742">
    <property type="protein sequence ID" value="CBJ88451.1"/>
    <property type="molecule type" value="Genomic_DNA"/>
</dbReference>
<dbReference type="InterPro" id="IPR036597">
    <property type="entry name" value="Fido-like_dom_sf"/>
</dbReference>
<evidence type="ECO:0000256" key="1">
    <source>
        <dbReference type="ARBA" id="ARBA00022679"/>
    </source>
</evidence>
<dbReference type="eggNOG" id="COG2184">
    <property type="taxonomic scope" value="Bacteria"/>
</dbReference>
<evidence type="ECO:0000256" key="3">
    <source>
        <dbReference type="ARBA" id="ARBA00022741"/>
    </source>
</evidence>
<evidence type="ECO:0000313" key="10">
    <source>
        <dbReference type="Proteomes" id="UP000008075"/>
    </source>
</evidence>
<keyword evidence="1" id="KW-0808">Transferase</keyword>
<dbReference type="EC" id="2.7.7.108" evidence="5"/>
<dbReference type="RefSeq" id="WP_013183243.1">
    <property type="nucleotide sequence ID" value="NC_014228.1"/>
</dbReference>
<accession>D3VHW2</accession>
<dbReference type="PANTHER" id="PTHR39560">
    <property type="entry name" value="PROTEIN ADENYLYLTRANSFERASE FIC-RELATED"/>
    <property type="match status" value="1"/>
</dbReference>
<evidence type="ECO:0000313" key="9">
    <source>
        <dbReference type="EMBL" id="CBJ88451.1"/>
    </source>
</evidence>
<reference evidence="9 10" key="1">
    <citation type="journal article" date="2011" name="PLoS ONE">
        <title>The entomopathogenic bacterial endosymbionts xenorhabdus and photorhabdus: convergent lifestyles from divergent genomes.</title>
        <authorList>
            <person name="Chaston J.M."/>
            <person name="Suen G."/>
            <person name="Tucker S.L."/>
            <person name="Andersen A.W."/>
            <person name="Bhasin A."/>
            <person name="Bode E."/>
            <person name="Bode H.B."/>
            <person name="Brachmann A.O."/>
            <person name="Cowles C.E."/>
            <person name="Cowles K.N."/>
            <person name="Darby C."/>
            <person name="de Leon L."/>
            <person name="Drace K."/>
            <person name="Du Z."/>
            <person name="Givaudan A."/>
            <person name="Herbert Tran E.E."/>
            <person name="Jewell K.A."/>
            <person name="Knack J.J."/>
            <person name="Krasomil-Osterfeld K.C."/>
            <person name="Kukor R."/>
            <person name="Lanois A."/>
            <person name="Latreille P."/>
            <person name="Leimgruber N.K."/>
            <person name="Lipke C.M."/>
            <person name="Liu R."/>
            <person name="Lu X."/>
            <person name="Martens E.C."/>
            <person name="Marri P.R."/>
            <person name="Medigue C."/>
            <person name="Menard M.L."/>
            <person name="Miller N.M."/>
            <person name="Morales-Soto N."/>
            <person name="Norton S."/>
            <person name="Ogier J.C."/>
            <person name="Orchard S.S."/>
            <person name="Park D."/>
            <person name="Park Y."/>
            <person name="Qurollo B.A."/>
            <person name="Sugar D.R."/>
            <person name="Richards G.R."/>
            <person name="Rouy Z."/>
            <person name="Slominski B."/>
            <person name="Slominski K."/>
            <person name="Snyder H."/>
            <person name="Tjaden B.C."/>
            <person name="van der Hoeven R."/>
            <person name="Welch R.D."/>
            <person name="Wheeler C."/>
            <person name="Xiang B."/>
            <person name="Barbazuk B."/>
            <person name="Gaudriault S."/>
            <person name="Goodner B."/>
            <person name="Slater S.C."/>
            <person name="Forst S."/>
            <person name="Goldman B.S."/>
            <person name="Goodrich-Blair H."/>
        </authorList>
    </citation>
    <scope>NUCLEOTIDE SEQUENCE [LARGE SCALE GENOMIC DNA]</scope>
    <source>
        <strain evidence="10">ATCC 19061 / DSM 3370 / CCUG 14189 / LMG 1036 / NCIMB 9965 / AN6</strain>
    </source>
</reference>
<dbReference type="KEGG" id="xne:XNC1_0374"/>
<comment type="catalytic activity">
    <reaction evidence="6">
        <text>L-threonyl-[protein] + ATP = 3-O-(5'-adenylyl)-L-threonyl-[protein] + diphosphate</text>
        <dbReference type="Rhea" id="RHEA:54292"/>
        <dbReference type="Rhea" id="RHEA-COMP:11060"/>
        <dbReference type="Rhea" id="RHEA-COMP:13847"/>
        <dbReference type="ChEBI" id="CHEBI:30013"/>
        <dbReference type="ChEBI" id="CHEBI:30616"/>
        <dbReference type="ChEBI" id="CHEBI:33019"/>
        <dbReference type="ChEBI" id="CHEBI:138113"/>
        <dbReference type="EC" id="2.7.7.108"/>
    </reaction>
</comment>